<sequence>MAGERRSGAMYFAVINNDPARLAELVREGGDVDQFYDDVTNISSKSLLHVCCGRGHVTCLRILIENGATLDVRDDWGQTPLMYSITIQFPEAAQVLLEADPDLIHCQDRFGKSPLHCAVATGSDELVRLLLQFEADVNVRCHEGLTPLMYCCMADPEGSKIAVSSGNLRAVERLVSAGADLDGIDKTLRTPLTLAIVCGVKGTLLSDVFAQIISVLVSAGAKLDITANESCNPLMTSALLKSETLVRYFLSLGADPDVKFYSGVTPALVCASTGDLSTLRPLVHSNCCLTTRGNVYKRRRRLELVLDAFELAYTEGYLPLCQLMVEAGYCVYRLRDVFLRDLHRQTRSNLELEEEGAEHQQLQQQSPQHAALAVATSGQASDANTFQSLTFQHAQRLPEDWLNILLWLITKASNPRSLKQEAVFVIRATVNLNGHRLLDCVDYLPLPTLVKKYILLENLNLSDSSGENRSLLGK</sequence>
<dbReference type="PROSITE" id="PS50225">
    <property type="entry name" value="SOCS"/>
    <property type="match status" value="1"/>
</dbReference>
<dbReference type="PANTHER" id="PTHR24161">
    <property type="entry name" value="ANK_REP_REGION DOMAIN-CONTAINING PROTEIN-RELATED"/>
    <property type="match status" value="1"/>
</dbReference>
<dbReference type="InterPro" id="IPR002110">
    <property type="entry name" value="Ankyrin_rpt"/>
</dbReference>
<keyword evidence="2 3" id="KW-0040">ANK repeat</keyword>
<protein>
    <submittedName>
        <fullName evidence="5">Ankyrin repeat domain-containing protein 1</fullName>
    </submittedName>
</protein>
<keyword evidence="1" id="KW-0677">Repeat</keyword>
<evidence type="ECO:0000313" key="5">
    <source>
        <dbReference type="EMBL" id="GFR96378.1"/>
    </source>
</evidence>
<dbReference type="SMART" id="SM00248">
    <property type="entry name" value="ANK"/>
    <property type="match status" value="8"/>
</dbReference>
<organism evidence="5 6">
    <name type="scientific">Elysia marginata</name>
    <dbReference type="NCBI Taxonomy" id="1093978"/>
    <lineage>
        <taxon>Eukaryota</taxon>
        <taxon>Metazoa</taxon>
        <taxon>Spiralia</taxon>
        <taxon>Lophotrochozoa</taxon>
        <taxon>Mollusca</taxon>
        <taxon>Gastropoda</taxon>
        <taxon>Heterobranchia</taxon>
        <taxon>Euthyneura</taxon>
        <taxon>Panpulmonata</taxon>
        <taxon>Sacoglossa</taxon>
        <taxon>Placobranchoidea</taxon>
        <taxon>Plakobranchidae</taxon>
        <taxon>Elysia</taxon>
    </lineage>
</organism>
<dbReference type="PROSITE" id="PS50297">
    <property type="entry name" value="ANK_REP_REGION"/>
    <property type="match status" value="2"/>
</dbReference>
<dbReference type="AlphaFoldDB" id="A0AAV4HH42"/>
<evidence type="ECO:0000256" key="1">
    <source>
        <dbReference type="ARBA" id="ARBA00022737"/>
    </source>
</evidence>
<evidence type="ECO:0000313" key="6">
    <source>
        <dbReference type="Proteomes" id="UP000762676"/>
    </source>
</evidence>
<dbReference type="PROSITE" id="PS50088">
    <property type="entry name" value="ANK_REPEAT"/>
    <property type="match status" value="2"/>
</dbReference>
<dbReference type="Proteomes" id="UP000762676">
    <property type="component" value="Unassembled WGS sequence"/>
</dbReference>
<dbReference type="Pfam" id="PF00023">
    <property type="entry name" value="Ank"/>
    <property type="match status" value="1"/>
</dbReference>
<evidence type="ECO:0000256" key="2">
    <source>
        <dbReference type="ARBA" id="ARBA00023043"/>
    </source>
</evidence>
<dbReference type="Gene3D" id="1.25.40.20">
    <property type="entry name" value="Ankyrin repeat-containing domain"/>
    <property type="match status" value="2"/>
</dbReference>
<gene>
    <name evidence="5" type="ORF">ElyMa_002719600</name>
</gene>
<reference evidence="5 6" key="1">
    <citation type="journal article" date="2021" name="Elife">
        <title>Chloroplast acquisition without the gene transfer in kleptoplastic sea slugs, Plakobranchus ocellatus.</title>
        <authorList>
            <person name="Maeda T."/>
            <person name="Takahashi S."/>
            <person name="Yoshida T."/>
            <person name="Shimamura S."/>
            <person name="Takaki Y."/>
            <person name="Nagai Y."/>
            <person name="Toyoda A."/>
            <person name="Suzuki Y."/>
            <person name="Arimoto A."/>
            <person name="Ishii H."/>
            <person name="Satoh N."/>
            <person name="Nishiyama T."/>
            <person name="Hasebe M."/>
            <person name="Maruyama T."/>
            <person name="Minagawa J."/>
            <person name="Obokata J."/>
            <person name="Shigenobu S."/>
        </authorList>
    </citation>
    <scope>NUCLEOTIDE SEQUENCE [LARGE SCALE GENOMIC DNA]</scope>
</reference>
<evidence type="ECO:0000256" key="3">
    <source>
        <dbReference type="PROSITE-ProRule" id="PRU00023"/>
    </source>
</evidence>
<dbReference type="InterPro" id="IPR036770">
    <property type="entry name" value="Ankyrin_rpt-contain_sf"/>
</dbReference>
<name>A0AAV4HH42_9GAST</name>
<proteinExistence type="predicted"/>
<accession>A0AAV4HH42</accession>
<keyword evidence="6" id="KW-1185">Reference proteome</keyword>
<dbReference type="SUPFAM" id="SSF48403">
    <property type="entry name" value="Ankyrin repeat"/>
    <property type="match status" value="1"/>
</dbReference>
<evidence type="ECO:0000259" key="4">
    <source>
        <dbReference type="PROSITE" id="PS50225"/>
    </source>
</evidence>
<dbReference type="PANTHER" id="PTHR24161:SF124">
    <property type="entry name" value="TRANSIENT RECEPTOR POTENTIAL CHANNEL PYREXIA"/>
    <property type="match status" value="1"/>
</dbReference>
<dbReference type="Pfam" id="PF12796">
    <property type="entry name" value="Ank_2"/>
    <property type="match status" value="1"/>
</dbReference>
<feature type="domain" description="SOCS box" evidence="4">
    <location>
        <begin position="401"/>
        <end position="460"/>
    </location>
</feature>
<dbReference type="InterPro" id="IPR001496">
    <property type="entry name" value="SOCS_box"/>
</dbReference>
<comment type="caution">
    <text evidence="5">The sequence shown here is derived from an EMBL/GenBank/DDBJ whole genome shotgun (WGS) entry which is preliminary data.</text>
</comment>
<dbReference type="EMBL" id="BMAT01005578">
    <property type="protein sequence ID" value="GFR96378.1"/>
    <property type="molecule type" value="Genomic_DNA"/>
</dbReference>
<feature type="repeat" description="ANK" evidence="3">
    <location>
        <begin position="110"/>
        <end position="142"/>
    </location>
</feature>
<feature type="repeat" description="ANK" evidence="3">
    <location>
        <begin position="43"/>
        <end position="75"/>
    </location>
</feature>